<feature type="compositionally biased region" description="Basic and acidic residues" evidence="1">
    <location>
        <begin position="86"/>
        <end position="96"/>
    </location>
</feature>
<feature type="signal peptide" evidence="2">
    <location>
        <begin position="1"/>
        <end position="18"/>
    </location>
</feature>
<sequence>MIACTPKINVTIATLALALSAFDNRGSSSVSGVPIPRPGPMWCVGKKSCTQPRPASSTRPPTSSYQKNTALRTYQSKLSNPMSQSHMKDRVNKISG</sequence>
<feature type="chain" id="PRO_5012850015" description="Secreted protein" evidence="2">
    <location>
        <begin position="19"/>
        <end position="96"/>
    </location>
</feature>
<accession>A0A224YG29</accession>
<feature type="compositionally biased region" description="Polar residues" evidence="1">
    <location>
        <begin position="65"/>
        <end position="85"/>
    </location>
</feature>
<feature type="compositionally biased region" description="Low complexity" evidence="1">
    <location>
        <begin position="52"/>
        <end position="64"/>
    </location>
</feature>
<evidence type="ECO:0000256" key="1">
    <source>
        <dbReference type="SAM" id="MobiDB-lite"/>
    </source>
</evidence>
<protein>
    <recommendedName>
        <fullName evidence="4">Secreted protein</fullName>
    </recommendedName>
</protein>
<organism evidence="3">
    <name type="scientific">Rhipicephalus zambeziensis</name>
    <dbReference type="NCBI Taxonomy" id="60191"/>
    <lineage>
        <taxon>Eukaryota</taxon>
        <taxon>Metazoa</taxon>
        <taxon>Ecdysozoa</taxon>
        <taxon>Arthropoda</taxon>
        <taxon>Chelicerata</taxon>
        <taxon>Arachnida</taxon>
        <taxon>Acari</taxon>
        <taxon>Parasitiformes</taxon>
        <taxon>Ixodida</taxon>
        <taxon>Ixodoidea</taxon>
        <taxon>Ixodidae</taxon>
        <taxon>Rhipicephalinae</taxon>
        <taxon>Rhipicephalus</taxon>
        <taxon>Rhipicephalus</taxon>
    </lineage>
</organism>
<name>A0A224YG29_9ACAR</name>
<keyword evidence="2" id="KW-0732">Signal</keyword>
<proteinExistence type="predicted"/>
<reference evidence="3" key="1">
    <citation type="journal article" date="2017" name="Parasit. Vectors">
        <title>Sialotranscriptomics of Rhipicephalus zambeziensis reveals intricate expression profiles of secretory proteins and suggests tight temporal transcriptional regulation during blood-feeding.</title>
        <authorList>
            <person name="de Castro M.H."/>
            <person name="de Klerk D."/>
            <person name="Pienaar R."/>
            <person name="Rees D.J.G."/>
            <person name="Mans B.J."/>
        </authorList>
    </citation>
    <scope>NUCLEOTIDE SEQUENCE</scope>
    <source>
        <tissue evidence="3">Salivary glands</tissue>
    </source>
</reference>
<evidence type="ECO:0000256" key="2">
    <source>
        <dbReference type="SAM" id="SignalP"/>
    </source>
</evidence>
<feature type="region of interest" description="Disordered" evidence="1">
    <location>
        <begin position="44"/>
        <end position="96"/>
    </location>
</feature>
<dbReference type="AlphaFoldDB" id="A0A224YG29"/>
<dbReference type="EMBL" id="GFPF01002017">
    <property type="protein sequence ID" value="MAA13163.1"/>
    <property type="molecule type" value="Transcribed_RNA"/>
</dbReference>
<evidence type="ECO:0000313" key="3">
    <source>
        <dbReference type="EMBL" id="MAA13163.1"/>
    </source>
</evidence>
<evidence type="ECO:0008006" key="4">
    <source>
        <dbReference type="Google" id="ProtNLM"/>
    </source>
</evidence>